<proteinExistence type="predicted"/>
<keyword evidence="1" id="KW-1133">Transmembrane helix</keyword>
<reference evidence="2" key="1">
    <citation type="journal article" date="2020" name="mSystems">
        <title>Genome- and Community-Level Interaction Insights into Carbon Utilization and Element Cycling Functions of Hydrothermarchaeota in Hydrothermal Sediment.</title>
        <authorList>
            <person name="Zhou Z."/>
            <person name="Liu Y."/>
            <person name="Xu W."/>
            <person name="Pan J."/>
            <person name="Luo Z.H."/>
            <person name="Li M."/>
        </authorList>
    </citation>
    <scope>NUCLEOTIDE SEQUENCE [LARGE SCALE GENOMIC DNA]</scope>
    <source>
        <strain evidence="2">HyVt-102</strain>
    </source>
</reference>
<dbReference type="AlphaFoldDB" id="A0A7C0ZDI6"/>
<dbReference type="Proteomes" id="UP000885847">
    <property type="component" value="Unassembled WGS sequence"/>
</dbReference>
<accession>A0A7C0ZDI6</accession>
<feature type="transmembrane region" description="Helical" evidence="1">
    <location>
        <begin position="38"/>
        <end position="58"/>
    </location>
</feature>
<sequence>MELEELMKNAAIERAPEGIVDKWVFILNEQKKIRRKRLLNLMISLALIITFIPILLLGQKFYIIPDNYILWYFHIHEILTKIQVTLQWMLILSLGFSLCVASISSTLYFFKFRRQGYIYSN</sequence>
<keyword evidence="1" id="KW-0472">Membrane</keyword>
<evidence type="ECO:0000256" key="1">
    <source>
        <dbReference type="SAM" id="Phobius"/>
    </source>
</evidence>
<comment type="caution">
    <text evidence="2">The sequence shown here is derived from an EMBL/GenBank/DDBJ whole genome shotgun (WGS) entry which is preliminary data.</text>
</comment>
<name>A0A7C0ZDI6_UNCW3</name>
<keyword evidence="1" id="KW-0812">Transmembrane</keyword>
<dbReference type="EMBL" id="DQWE01000372">
    <property type="protein sequence ID" value="HDI83691.1"/>
    <property type="molecule type" value="Genomic_DNA"/>
</dbReference>
<organism evidence="2">
    <name type="scientific">candidate division WOR-3 bacterium</name>
    <dbReference type="NCBI Taxonomy" id="2052148"/>
    <lineage>
        <taxon>Bacteria</taxon>
        <taxon>Bacteria division WOR-3</taxon>
    </lineage>
</organism>
<protein>
    <submittedName>
        <fullName evidence="2">Uncharacterized protein</fullName>
    </submittedName>
</protein>
<feature type="transmembrane region" description="Helical" evidence="1">
    <location>
        <begin position="88"/>
        <end position="110"/>
    </location>
</feature>
<gene>
    <name evidence="2" type="ORF">ENF18_07880</name>
</gene>
<evidence type="ECO:0000313" key="2">
    <source>
        <dbReference type="EMBL" id="HDI83691.1"/>
    </source>
</evidence>